<dbReference type="PROSITE" id="PS50109">
    <property type="entry name" value="HIS_KIN"/>
    <property type="match status" value="1"/>
</dbReference>
<keyword evidence="7" id="KW-0902">Two-component regulatory system</keyword>
<evidence type="ECO:0000259" key="11">
    <source>
        <dbReference type="PROSITE" id="PS50885"/>
    </source>
</evidence>
<protein>
    <recommendedName>
        <fullName evidence="3">histidine kinase</fullName>
        <ecNumber evidence="3">2.7.13.3</ecNumber>
    </recommendedName>
</protein>
<dbReference type="GO" id="GO:0000155">
    <property type="term" value="F:phosphorelay sensor kinase activity"/>
    <property type="evidence" value="ECO:0007669"/>
    <property type="project" value="InterPro"/>
</dbReference>
<dbReference type="SUPFAM" id="SSF158472">
    <property type="entry name" value="HAMP domain-like"/>
    <property type="match status" value="1"/>
</dbReference>
<dbReference type="AlphaFoldDB" id="A0A1G5RU05"/>
<evidence type="ECO:0000256" key="7">
    <source>
        <dbReference type="ARBA" id="ARBA00023012"/>
    </source>
</evidence>
<dbReference type="GO" id="GO:0004721">
    <property type="term" value="F:phosphoprotein phosphatase activity"/>
    <property type="evidence" value="ECO:0007669"/>
    <property type="project" value="TreeGrafter"/>
</dbReference>
<dbReference type="SMART" id="SM00388">
    <property type="entry name" value="HisKA"/>
    <property type="match status" value="1"/>
</dbReference>
<name>A0A1G5RU05_PSEXY</name>
<keyword evidence="6 12" id="KW-0418">Kinase</keyword>
<dbReference type="EC" id="2.7.13.3" evidence="3"/>
<dbReference type="PROSITE" id="PS50885">
    <property type="entry name" value="HAMP"/>
    <property type="match status" value="1"/>
</dbReference>
<feature type="domain" description="Histidine kinase" evidence="10">
    <location>
        <begin position="230"/>
        <end position="447"/>
    </location>
</feature>
<evidence type="ECO:0000256" key="3">
    <source>
        <dbReference type="ARBA" id="ARBA00012438"/>
    </source>
</evidence>
<evidence type="ECO:0000256" key="2">
    <source>
        <dbReference type="ARBA" id="ARBA00004370"/>
    </source>
</evidence>
<dbReference type="InterPro" id="IPR036097">
    <property type="entry name" value="HisK_dim/P_sf"/>
</dbReference>
<organism evidence="12 13">
    <name type="scientific">Pseudobutyrivibrio xylanivorans</name>
    <dbReference type="NCBI Taxonomy" id="185007"/>
    <lineage>
        <taxon>Bacteria</taxon>
        <taxon>Bacillati</taxon>
        <taxon>Bacillota</taxon>
        <taxon>Clostridia</taxon>
        <taxon>Lachnospirales</taxon>
        <taxon>Lachnospiraceae</taxon>
        <taxon>Pseudobutyrivibrio</taxon>
    </lineage>
</organism>
<comment type="catalytic activity">
    <reaction evidence="1">
        <text>ATP + protein L-histidine = ADP + protein N-phospho-L-histidine.</text>
        <dbReference type="EC" id="2.7.13.3"/>
    </reaction>
</comment>
<evidence type="ECO:0000256" key="6">
    <source>
        <dbReference type="ARBA" id="ARBA00022777"/>
    </source>
</evidence>
<dbReference type="Pfam" id="PF02518">
    <property type="entry name" value="HATPase_c"/>
    <property type="match status" value="1"/>
</dbReference>
<evidence type="ECO:0000313" key="13">
    <source>
        <dbReference type="Proteomes" id="UP000199428"/>
    </source>
</evidence>
<gene>
    <name evidence="12" type="ORF">SAMN02910350_00684</name>
</gene>
<keyword evidence="5" id="KW-0808">Transferase</keyword>
<dbReference type="InterPro" id="IPR005467">
    <property type="entry name" value="His_kinase_dom"/>
</dbReference>
<evidence type="ECO:0000313" key="12">
    <source>
        <dbReference type="EMBL" id="SCZ77338.1"/>
    </source>
</evidence>
<proteinExistence type="predicted"/>
<dbReference type="FunFam" id="1.10.287.130:FF:000001">
    <property type="entry name" value="Two-component sensor histidine kinase"/>
    <property type="match status" value="1"/>
</dbReference>
<keyword evidence="4" id="KW-0597">Phosphoprotein</keyword>
<dbReference type="InterPro" id="IPR050351">
    <property type="entry name" value="BphY/WalK/GraS-like"/>
</dbReference>
<dbReference type="InterPro" id="IPR003660">
    <property type="entry name" value="HAMP_dom"/>
</dbReference>
<dbReference type="PANTHER" id="PTHR45453">
    <property type="entry name" value="PHOSPHATE REGULON SENSOR PROTEIN PHOR"/>
    <property type="match status" value="1"/>
</dbReference>
<dbReference type="InterPro" id="IPR003594">
    <property type="entry name" value="HATPase_dom"/>
</dbReference>
<feature type="transmembrane region" description="Helical" evidence="9">
    <location>
        <begin position="127"/>
        <end position="147"/>
    </location>
</feature>
<dbReference type="InterPro" id="IPR036890">
    <property type="entry name" value="HATPase_C_sf"/>
</dbReference>
<reference evidence="12 13" key="1">
    <citation type="submission" date="2016-10" db="EMBL/GenBank/DDBJ databases">
        <authorList>
            <person name="de Groot N.N."/>
        </authorList>
    </citation>
    <scope>NUCLEOTIDE SEQUENCE [LARGE SCALE GENOMIC DNA]</scope>
    <source>
        <strain evidence="12 13">DSM 10317</strain>
    </source>
</reference>
<dbReference type="CDD" id="cd00082">
    <property type="entry name" value="HisKA"/>
    <property type="match status" value="1"/>
</dbReference>
<keyword evidence="9" id="KW-0812">Transmembrane</keyword>
<dbReference type="SUPFAM" id="SSF47384">
    <property type="entry name" value="Homodimeric domain of signal transducing histidine kinase"/>
    <property type="match status" value="1"/>
</dbReference>
<feature type="domain" description="HAMP" evidence="11">
    <location>
        <begin position="148"/>
        <end position="201"/>
    </location>
</feature>
<keyword evidence="9" id="KW-0472">Membrane</keyword>
<dbReference type="Proteomes" id="UP000199428">
    <property type="component" value="Unassembled WGS sequence"/>
</dbReference>
<keyword evidence="9" id="KW-1133">Transmembrane helix</keyword>
<dbReference type="PANTHER" id="PTHR45453:SF3">
    <property type="entry name" value="HISTIDINE KINASE"/>
    <property type="match status" value="1"/>
</dbReference>
<dbReference type="SMART" id="SM00387">
    <property type="entry name" value="HATPase_c"/>
    <property type="match status" value="1"/>
</dbReference>
<dbReference type="SUPFAM" id="SSF55874">
    <property type="entry name" value="ATPase domain of HSP90 chaperone/DNA topoisomerase II/histidine kinase"/>
    <property type="match status" value="1"/>
</dbReference>
<evidence type="ECO:0000256" key="4">
    <source>
        <dbReference type="ARBA" id="ARBA00022553"/>
    </source>
</evidence>
<dbReference type="EMBL" id="FMWK01000003">
    <property type="protein sequence ID" value="SCZ77338.1"/>
    <property type="molecule type" value="Genomic_DNA"/>
</dbReference>
<evidence type="ECO:0000256" key="1">
    <source>
        <dbReference type="ARBA" id="ARBA00000085"/>
    </source>
</evidence>
<evidence type="ECO:0000256" key="8">
    <source>
        <dbReference type="SAM" id="Coils"/>
    </source>
</evidence>
<keyword evidence="8" id="KW-0175">Coiled coil</keyword>
<dbReference type="GO" id="GO:0005886">
    <property type="term" value="C:plasma membrane"/>
    <property type="evidence" value="ECO:0007669"/>
    <property type="project" value="TreeGrafter"/>
</dbReference>
<accession>A0A1G5RU05</accession>
<dbReference type="GO" id="GO:0016036">
    <property type="term" value="P:cellular response to phosphate starvation"/>
    <property type="evidence" value="ECO:0007669"/>
    <property type="project" value="TreeGrafter"/>
</dbReference>
<evidence type="ECO:0000256" key="9">
    <source>
        <dbReference type="SAM" id="Phobius"/>
    </source>
</evidence>
<sequence>MKTLFSILSEKCEAEELYGSDNLPGNIALFEQYNVAVVVTGADGQSYITSSVDSDLLINQLNYSLLSNDANNELIKTTENYKIFKQKFPEFEDTFLVLIGVLPDGNIVFIKATASALEQTASITNKFFLMMVFIGSIISVIVGRYFIAKLTKPLFELINITKRISNFDFEATYHPQKMYNEMDDLGEHVNEMSTTLKRAIEQLRLANDNLKHDLELKEETENMRKEFVSNVSHELKTPIALIQGYAEGLQEGIMDDEVSRQIYLDIIIDEANKMNRLVREMLILNQLEAGQMNMDMVDFNVTEMIDSVIDSNRINFEAQNISYEFINKQDCYVHADEFLVEQVVTNFISNAIHYVQNENIVTVRYDFVKKGKVRIIVFNSGNNIGKKDIKHIWDKFYKADKARSREYGGSGIGLSVVKATMDLLHEKFGVENIPDGVEFWFELSLAKDTKIKENS</sequence>
<evidence type="ECO:0000256" key="5">
    <source>
        <dbReference type="ARBA" id="ARBA00022679"/>
    </source>
</evidence>
<dbReference type="Gene3D" id="1.10.287.130">
    <property type="match status" value="1"/>
</dbReference>
<feature type="coiled-coil region" evidence="8">
    <location>
        <begin position="189"/>
        <end position="220"/>
    </location>
</feature>
<dbReference type="Pfam" id="PF00512">
    <property type="entry name" value="HisKA"/>
    <property type="match status" value="1"/>
</dbReference>
<dbReference type="InterPro" id="IPR003661">
    <property type="entry name" value="HisK_dim/P_dom"/>
</dbReference>
<dbReference type="Gene3D" id="6.10.340.10">
    <property type="match status" value="1"/>
</dbReference>
<dbReference type="RefSeq" id="WP_090161225.1">
    <property type="nucleotide sequence ID" value="NZ_FMWK01000003.1"/>
</dbReference>
<comment type="subcellular location">
    <subcellularLocation>
        <location evidence="2">Membrane</location>
    </subcellularLocation>
</comment>
<evidence type="ECO:0000259" key="10">
    <source>
        <dbReference type="PROSITE" id="PS50109"/>
    </source>
</evidence>
<dbReference type="Gene3D" id="3.30.565.10">
    <property type="entry name" value="Histidine kinase-like ATPase, C-terminal domain"/>
    <property type="match status" value="1"/>
</dbReference>